<protein>
    <submittedName>
        <fullName evidence="2 4">Uncharacterized protein</fullName>
    </submittedName>
</protein>
<keyword evidence="1" id="KW-1133">Transmembrane helix</keyword>
<proteinExistence type="predicted"/>
<evidence type="ECO:0000256" key="1">
    <source>
        <dbReference type="SAM" id="Phobius"/>
    </source>
</evidence>
<reference evidence="4" key="2">
    <citation type="submission" date="2020-04" db="EMBL/GenBank/DDBJ databases">
        <authorList>
            <consortium name="NCBI Genome Project"/>
        </authorList>
    </citation>
    <scope>NUCLEOTIDE SEQUENCE</scope>
    <source>
        <strain evidence="4">CBS 304.34</strain>
    </source>
</reference>
<evidence type="ECO:0000313" key="3">
    <source>
        <dbReference type="Proteomes" id="UP000504636"/>
    </source>
</evidence>
<accession>A0A6A6Z0J1</accession>
<dbReference type="OrthoDB" id="5215637at2759"/>
<dbReference type="EMBL" id="MU003695">
    <property type="protein sequence ID" value="KAF2814239.1"/>
    <property type="molecule type" value="Genomic_DNA"/>
</dbReference>
<reference evidence="4" key="3">
    <citation type="submission" date="2025-04" db="UniProtKB">
        <authorList>
            <consortium name="RefSeq"/>
        </authorList>
    </citation>
    <scope>IDENTIFICATION</scope>
    <source>
        <strain evidence="4">CBS 304.34</strain>
    </source>
</reference>
<dbReference type="AlphaFoldDB" id="A0A6A6Z0J1"/>
<gene>
    <name evidence="2 4" type="ORF">BDZ99DRAFT_473335</name>
</gene>
<keyword evidence="3" id="KW-1185">Reference proteome</keyword>
<dbReference type="RefSeq" id="XP_033581203.1">
    <property type="nucleotide sequence ID" value="XM_033721822.1"/>
</dbReference>
<dbReference type="GeneID" id="54462715"/>
<evidence type="ECO:0000313" key="4">
    <source>
        <dbReference type="RefSeq" id="XP_033581203.1"/>
    </source>
</evidence>
<reference evidence="2 4" key="1">
    <citation type="journal article" date="2020" name="Stud. Mycol.">
        <title>101 Dothideomycetes genomes: a test case for predicting lifestyles and emergence of pathogens.</title>
        <authorList>
            <person name="Haridas S."/>
            <person name="Albert R."/>
            <person name="Binder M."/>
            <person name="Bloem J."/>
            <person name="Labutti K."/>
            <person name="Salamov A."/>
            <person name="Andreopoulos B."/>
            <person name="Baker S."/>
            <person name="Barry K."/>
            <person name="Bills G."/>
            <person name="Bluhm B."/>
            <person name="Cannon C."/>
            <person name="Castanera R."/>
            <person name="Culley D."/>
            <person name="Daum C."/>
            <person name="Ezra D."/>
            <person name="Gonzalez J."/>
            <person name="Henrissat B."/>
            <person name="Kuo A."/>
            <person name="Liang C."/>
            <person name="Lipzen A."/>
            <person name="Lutzoni F."/>
            <person name="Magnuson J."/>
            <person name="Mondo S."/>
            <person name="Nolan M."/>
            <person name="Ohm R."/>
            <person name="Pangilinan J."/>
            <person name="Park H.-J."/>
            <person name="Ramirez L."/>
            <person name="Alfaro M."/>
            <person name="Sun H."/>
            <person name="Tritt A."/>
            <person name="Yoshinaga Y."/>
            <person name="Zwiers L.-H."/>
            <person name="Turgeon B."/>
            <person name="Goodwin S."/>
            <person name="Spatafora J."/>
            <person name="Crous P."/>
            <person name="Grigoriev I."/>
        </authorList>
    </citation>
    <scope>NUCLEOTIDE SEQUENCE</scope>
    <source>
        <strain evidence="2 4">CBS 304.34</strain>
    </source>
</reference>
<keyword evidence="1" id="KW-0472">Membrane</keyword>
<organism evidence="2">
    <name type="scientific">Mytilinidion resinicola</name>
    <dbReference type="NCBI Taxonomy" id="574789"/>
    <lineage>
        <taxon>Eukaryota</taxon>
        <taxon>Fungi</taxon>
        <taxon>Dikarya</taxon>
        <taxon>Ascomycota</taxon>
        <taxon>Pezizomycotina</taxon>
        <taxon>Dothideomycetes</taxon>
        <taxon>Pleosporomycetidae</taxon>
        <taxon>Mytilinidiales</taxon>
        <taxon>Mytilinidiaceae</taxon>
        <taxon>Mytilinidion</taxon>
    </lineage>
</organism>
<sequence length="140" mass="14752">MATRTNIPITPTGLFIDLAHGVREFCCDVGSYRANNNTCLFLGEGSVPFGFSYGKNYNSTANLTESATAQIVTITASGNSSTSSTTTTTSMTGKLATVGAGVSVPLVLALMGVLFLLYREKKAEGILARRISTAEEDKRA</sequence>
<feature type="transmembrane region" description="Helical" evidence="1">
    <location>
        <begin position="95"/>
        <end position="118"/>
    </location>
</feature>
<name>A0A6A6Z0J1_9PEZI</name>
<keyword evidence="1" id="KW-0812">Transmembrane</keyword>
<evidence type="ECO:0000313" key="2">
    <source>
        <dbReference type="EMBL" id="KAF2814239.1"/>
    </source>
</evidence>
<dbReference type="Proteomes" id="UP000504636">
    <property type="component" value="Unplaced"/>
</dbReference>